<accession>A0ABU9C0W5</accession>
<organism evidence="1 2">
    <name type="scientific">Ideonella margarita</name>
    <dbReference type="NCBI Taxonomy" id="2984191"/>
    <lineage>
        <taxon>Bacteria</taxon>
        <taxon>Pseudomonadati</taxon>
        <taxon>Pseudomonadota</taxon>
        <taxon>Betaproteobacteria</taxon>
        <taxon>Burkholderiales</taxon>
        <taxon>Sphaerotilaceae</taxon>
        <taxon>Ideonella</taxon>
    </lineage>
</organism>
<protein>
    <submittedName>
        <fullName evidence="1">Cysteine-rich CWC family protein</fullName>
    </submittedName>
</protein>
<keyword evidence="2" id="KW-1185">Reference proteome</keyword>
<reference evidence="1 2" key="1">
    <citation type="submission" date="2024-04" db="EMBL/GenBank/DDBJ databases">
        <title>Novel species of the genus Ideonella isolated from streams.</title>
        <authorList>
            <person name="Lu H."/>
        </authorList>
    </citation>
    <scope>NUCLEOTIDE SEQUENCE [LARGE SCALE GENOMIC DNA]</scope>
    <source>
        <strain evidence="1 2">LYT19W</strain>
    </source>
</reference>
<dbReference type="Pfam" id="PF14375">
    <property type="entry name" value="Cys_rich_CWC"/>
    <property type="match status" value="1"/>
</dbReference>
<sequence length="77" mass="8036">MNGSNDDALTPAQCPRCGGNFGCGALRLDQPCPCSTVTLAPALQARLRQRWSSCLCLACLGALAAGAPLELPRQHVQ</sequence>
<proteinExistence type="predicted"/>
<dbReference type="InterPro" id="IPR032720">
    <property type="entry name" value="Cys_rich_CWC"/>
</dbReference>
<gene>
    <name evidence="1" type="ORF">AACH00_03920</name>
</gene>
<dbReference type="EMBL" id="JBBUTI010000002">
    <property type="protein sequence ID" value="MEK8045492.1"/>
    <property type="molecule type" value="Genomic_DNA"/>
</dbReference>
<dbReference type="RefSeq" id="WP_341397682.1">
    <property type="nucleotide sequence ID" value="NZ_JBBUTI010000002.1"/>
</dbReference>
<evidence type="ECO:0000313" key="1">
    <source>
        <dbReference type="EMBL" id="MEK8045492.1"/>
    </source>
</evidence>
<name>A0ABU9C0W5_9BURK</name>
<evidence type="ECO:0000313" key="2">
    <source>
        <dbReference type="Proteomes" id="UP001379945"/>
    </source>
</evidence>
<comment type="caution">
    <text evidence="1">The sequence shown here is derived from an EMBL/GenBank/DDBJ whole genome shotgun (WGS) entry which is preliminary data.</text>
</comment>
<dbReference type="Proteomes" id="UP001379945">
    <property type="component" value="Unassembled WGS sequence"/>
</dbReference>